<dbReference type="GO" id="GO:0005634">
    <property type="term" value="C:nucleus"/>
    <property type="evidence" value="ECO:0007669"/>
    <property type="project" value="TreeGrafter"/>
</dbReference>
<comment type="subunit">
    <text evidence="4">Component of the GSE complex.</text>
</comment>
<dbReference type="Pfam" id="PF04670">
    <property type="entry name" value="Gtr1_RagA"/>
    <property type="match status" value="1"/>
</dbReference>
<accession>A0AAV5RQ39</accession>
<sequence>MVAPSRKKLLLIGRSGSGKSSMRSIIFSNYTAFDTHRLGATIDVEHSQLRFLGNVTLNLWDCGGQNSFIENYLTTQRDHIFNLVEVLIYVFDIGSQEVPKDMETFKRCLDNLQEFSPNAKVFVLLHKMDLVRVDRREQVFNATMMTLHAHANEFKFQLTGFATSIWDESLYKAWSAIVCSLMSNISALQSELETFAKVSSVQEVVLFEKTTFLLVAHATSDDMDSSSQADPKRFEKISNIIKSYRQSVSKLRTQLHSISLLSNNCVAVLEPLTSNTIIMTVLPKHSADTNMVISNIKASKTRFEELESKSNDLP</sequence>
<evidence type="ECO:0000256" key="3">
    <source>
        <dbReference type="ARBA" id="ARBA00023134"/>
    </source>
</evidence>
<dbReference type="SUPFAM" id="SSF52540">
    <property type="entry name" value="P-loop containing nucleoside triphosphate hydrolases"/>
    <property type="match status" value="1"/>
</dbReference>
<evidence type="ECO:0000256" key="4">
    <source>
        <dbReference type="RuleBase" id="RU367014"/>
    </source>
</evidence>
<gene>
    <name evidence="5" type="ORF">DASB73_042660</name>
</gene>
<comment type="function">
    <text evidence="4">GTPase involved in activation of the TORC1 signaling pathway, which promotes growth and represses autophagy in nutrient-rich conditions.</text>
</comment>
<proteinExistence type="inferred from homology"/>
<dbReference type="PANTHER" id="PTHR11259:SF1">
    <property type="entry name" value="RAS-RELATED GTP-BINDING PROTEIN"/>
    <property type="match status" value="1"/>
</dbReference>
<dbReference type="Proteomes" id="UP001362899">
    <property type="component" value="Unassembled WGS sequence"/>
</dbReference>
<dbReference type="GO" id="GO:0000329">
    <property type="term" value="C:fungal-type vacuole membrane"/>
    <property type="evidence" value="ECO:0007669"/>
    <property type="project" value="TreeGrafter"/>
</dbReference>
<dbReference type="GO" id="GO:0009267">
    <property type="term" value="P:cellular response to starvation"/>
    <property type="evidence" value="ECO:0007669"/>
    <property type="project" value="TreeGrafter"/>
</dbReference>
<dbReference type="AlphaFoldDB" id="A0AAV5RQ39"/>
<dbReference type="InterPro" id="IPR006762">
    <property type="entry name" value="Gtr1_RagA"/>
</dbReference>
<organism evidence="5 6">
    <name type="scientific">Starmerella bacillaris</name>
    <name type="common">Yeast</name>
    <name type="synonym">Candida zemplinina</name>
    <dbReference type="NCBI Taxonomy" id="1247836"/>
    <lineage>
        <taxon>Eukaryota</taxon>
        <taxon>Fungi</taxon>
        <taxon>Dikarya</taxon>
        <taxon>Ascomycota</taxon>
        <taxon>Saccharomycotina</taxon>
        <taxon>Dipodascomycetes</taxon>
        <taxon>Dipodascales</taxon>
        <taxon>Trichomonascaceae</taxon>
        <taxon>Starmerella</taxon>
    </lineage>
</organism>
<comment type="caution">
    <text evidence="5">The sequence shown here is derived from an EMBL/GenBank/DDBJ whole genome shotgun (WGS) entry which is preliminary data.</text>
</comment>
<dbReference type="GO" id="GO:0003924">
    <property type="term" value="F:GTPase activity"/>
    <property type="evidence" value="ECO:0007669"/>
    <property type="project" value="UniProtKB-UniRule"/>
</dbReference>
<reference evidence="5 6" key="1">
    <citation type="journal article" date="2023" name="Elife">
        <title>Identification of key yeast species and microbe-microbe interactions impacting larval growth of Drosophila in the wild.</title>
        <authorList>
            <person name="Mure A."/>
            <person name="Sugiura Y."/>
            <person name="Maeda R."/>
            <person name="Honda K."/>
            <person name="Sakurai N."/>
            <person name="Takahashi Y."/>
            <person name="Watada M."/>
            <person name="Katoh T."/>
            <person name="Gotoh A."/>
            <person name="Gotoh Y."/>
            <person name="Taniguchi I."/>
            <person name="Nakamura K."/>
            <person name="Hayashi T."/>
            <person name="Katayama T."/>
            <person name="Uemura T."/>
            <person name="Hattori Y."/>
        </authorList>
    </citation>
    <scope>NUCLEOTIDE SEQUENCE [LARGE SCALE GENOMIC DNA]</scope>
    <source>
        <strain evidence="5 6">SB-73</strain>
    </source>
</reference>
<protein>
    <recommendedName>
        <fullName evidence="4">GTP-binding protein</fullName>
    </recommendedName>
</protein>
<evidence type="ECO:0000313" key="5">
    <source>
        <dbReference type="EMBL" id="GMM53303.1"/>
    </source>
</evidence>
<dbReference type="InterPro" id="IPR039397">
    <property type="entry name" value="RagA/B"/>
</dbReference>
<dbReference type="GO" id="GO:1990131">
    <property type="term" value="C:Gtr1-Gtr2 GTPase complex"/>
    <property type="evidence" value="ECO:0007669"/>
    <property type="project" value="UniProtKB-UniRule"/>
</dbReference>
<evidence type="ECO:0000256" key="1">
    <source>
        <dbReference type="ARBA" id="ARBA00007756"/>
    </source>
</evidence>
<comment type="similarity">
    <text evidence="1 4">Belongs to the GTR/RAG GTP-binding protein family.</text>
</comment>
<dbReference type="Gene3D" id="3.30.450.190">
    <property type="match status" value="1"/>
</dbReference>
<keyword evidence="3 4" id="KW-0342">GTP-binding</keyword>
<dbReference type="PANTHER" id="PTHR11259">
    <property type="entry name" value="RAS-RELATED GTP BINDING RAG/GTR YEAST"/>
    <property type="match status" value="1"/>
</dbReference>
<dbReference type="GO" id="GO:0005525">
    <property type="term" value="F:GTP binding"/>
    <property type="evidence" value="ECO:0007669"/>
    <property type="project" value="UniProtKB-UniRule"/>
</dbReference>
<dbReference type="EMBL" id="BTGC01000008">
    <property type="protein sequence ID" value="GMM53303.1"/>
    <property type="molecule type" value="Genomic_DNA"/>
</dbReference>
<dbReference type="GO" id="GO:1904263">
    <property type="term" value="P:positive regulation of TORC1 signaling"/>
    <property type="evidence" value="ECO:0007669"/>
    <property type="project" value="TreeGrafter"/>
</dbReference>
<dbReference type="Gene3D" id="3.40.50.300">
    <property type="entry name" value="P-loop containing nucleotide triphosphate hydrolases"/>
    <property type="match status" value="1"/>
</dbReference>
<dbReference type="InterPro" id="IPR027417">
    <property type="entry name" value="P-loop_NTPase"/>
</dbReference>
<evidence type="ECO:0000256" key="2">
    <source>
        <dbReference type="ARBA" id="ARBA00022741"/>
    </source>
</evidence>
<dbReference type="GO" id="GO:0010507">
    <property type="term" value="P:negative regulation of autophagy"/>
    <property type="evidence" value="ECO:0007669"/>
    <property type="project" value="TreeGrafter"/>
</dbReference>
<name>A0AAV5RQ39_STABA</name>
<keyword evidence="6" id="KW-1185">Reference proteome</keyword>
<keyword evidence="2 4" id="KW-0547">Nucleotide-binding</keyword>
<dbReference type="FunFam" id="3.40.50.300:FF:000488">
    <property type="entry name" value="Small monomeric GTPase (Gtr1)"/>
    <property type="match status" value="1"/>
</dbReference>
<dbReference type="CDD" id="cd11384">
    <property type="entry name" value="RagA_like"/>
    <property type="match status" value="1"/>
</dbReference>
<evidence type="ECO:0000313" key="6">
    <source>
        <dbReference type="Proteomes" id="UP001362899"/>
    </source>
</evidence>